<evidence type="ECO:0000256" key="1">
    <source>
        <dbReference type="SAM" id="MobiDB-lite"/>
    </source>
</evidence>
<proteinExistence type="predicted"/>
<evidence type="ECO:0000313" key="2">
    <source>
        <dbReference type="EMBL" id="GMG49428.1"/>
    </source>
</evidence>
<keyword evidence="3" id="KW-1185">Reference proteome</keyword>
<dbReference type="Pfam" id="PF11917">
    <property type="entry name" value="DUF3435"/>
    <property type="match status" value="1"/>
</dbReference>
<protein>
    <submittedName>
        <fullName evidence="2">Unnamed protein product</fullName>
    </submittedName>
</protein>
<feature type="region of interest" description="Disordered" evidence="1">
    <location>
        <begin position="144"/>
        <end position="193"/>
    </location>
</feature>
<dbReference type="PANTHER" id="PTHR37535:SF2">
    <property type="entry name" value="FINGER DOMAIN PROTEIN, PUTATIVE (AFU_ORTHOLOGUE AFUA_6G09300)-RELATED"/>
    <property type="match status" value="1"/>
</dbReference>
<gene>
    <name evidence="2" type="ORF">Aory05_000802800</name>
</gene>
<dbReference type="PANTHER" id="PTHR37535">
    <property type="entry name" value="FLUG DOMAIN PROTEIN"/>
    <property type="match status" value="1"/>
</dbReference>
<dbReference type="InterPro" id="IPR021842">
    <property type="entry name" value="DUF3435"/>
</dbReference>
<feature type="region of interest" description="Disordered" evidence="1">
    <location>
        <begin position="88"/>
        <end position="112"/>
    </location>
</feature>
<organism evidence="2 3">
    <name type="scientific">Aspergillus oryzae var. brunneus</name>
    <dbReference type="NCBI Taxonomy" id="332754"/>
    <lineage>
        <taxon>Eukaryota</taxon>
        <taxon>Fungi</taxon>
        <taxon>Dikarya</taxon>
        <taxon>Ascomycota</taxon>
        <taxon>Pezizomycotina</taxon>
        <taxon>Eurotiomycetes</taxon>
        <taxon>Eurotiomycetidae</taxon>
        <taxon>Eurotiales</taxon>
        <taxon>Aspergillaceae</taxon>
        <taxon>Aspergillus</taxon>
        <taxon>Aspergillus subgen. Circumdati</taxon>
    </lineage>
</organism>
<reference evidence="2" key="1">
    <citation type="submission" date="2023-04" db="EMBL/GenBank/DDBJ databases">
        <title>Aspergillus oryzae var. brunneus NBRC 4377.</title>
        <authorList>
            <person name="Ichikawa N."/>
            <person name="Sato H."/>
            <person name="Tonouchi N."/>
        </authorList>
    </citation>
    <scope>NUCLEOTIDE SEQUENCE</scope>
    <source>
        <strain evidence="2">NBRC 4377</strain>
    </source>
</reference>
<comment type="caution">
    <text evidence="2">The sequence shown here is derived from an EMBL/GenBank/DDBJ whole genome shotgun (WGS) entry which is preliminary data.</text>
</comment>
<name>A0ABQ6L094_ASPOZ</name>
<accession>A0ABQ6L094</accession>
<sequence length="289" mass="33383">MRVVSDSVCPKQRAQIEDHPELEEACCKLSNARTQYEETEKPGLLPRIQQLEEEVKNTRARLLRALRHNVRKNFDEEQAFLDIEAQLSGTAVEEDEDRSPLEDDMHPPVASGTMSRFVSISHSLEDEWNRRDAGADAVTQYCGVFEGGPRRGRPKRKASDSTASNSPSSQPHKVRRAQNNVDRDGTPDSTRDERIRATREHIQESKQPRHCFQCFADAKQPDDIRFRRFHDSGCVTRHFDSIHLNKGSLKCEWCEVVLLHRMASQRHAHYVHRVRSRRRWRDLANPGES</sequence>
<evidence type="ECO:0000313" key="3">
    <source>
        <dbReference type="Proteomes" id="UP001165189"/>
    </source>
</evidence>
<dbReference type="EMBL" id="BSYB01000033">
    <property type="protein sequence ID" value="GMG49428.1"/>
    <property type="molecule type" value="Genomic_DNA"/>
</dbReference>
<dbReference type="Proteomes" id="UP001165189">
    <property type="component" value="Unassembled WGS sequence"/>
</dbReference>
<feature type="compositionally biased region" description="Low complexity" evidence="1">
    <location>
        <begin position="160"/>
        <end position="169"/>
    </location>
</feature>
<feature type="compositionally biased region" description="Basic and acidic residues" evidence="1">
    <location>
        <begin position="181"/>
        <end position="193"/>
    </location>
</feature>